<keyword evidence="1" id="KW-0812">Transmembrane</keyword>
<name>A0A9Q1GK99_9CARY</name>
<evidence type="ECO:0000313" key="4">
    <source>
        <dbReference type="Proteomes" id="UP001153076"/>
    </source>
</evidence>
<dbReference type="Proteomes" id="UP001153076">
    <property type="component" value="Unassembled WGS sequence"/>
</dbReference>
<dbReference type="OrthoDB" id="723791at2759"/>
<sequence length="173" mass="20412">MDDHLTRERRRRRTGRTHLRLYENYVSVILNLCKQNNIPERMGLFTKLYSLLVMSGLLFPYSAGGVAWELIEMMEDVKAMAKYNWSKAVWSFLVEAIEEMKEKIHTKKNYKAKNLQIHGFAMILQVWFYKHTNLYPHAEDKCVSRIASWVNLYTARKYDAMVLISSIKDNQVG</sequence>
<comment type="caution">
    <text evidence="3">The sequence shown here is derived from an EMBL/GenBank/DDBJ whole genome shotgun (WGS) entry which is preliminary data.</text>
</comment>
<accession>A0A9Q1GK99</accession>
<evidence type="ECO:0000313" key="3">
    <source>
        <dbReference type="EMBL" id="KAJ8422140.1"/>
    </source>
</evidence>
<organism evidence="3 4">
    <name type="scientific">Carnegiea gigantea</name>
    <dbReference type="NCBI Taxonomy" id="171969"/>
    <lineage>
        <taxon>Eukaryota</taxon>
        <taxon>Viridiplantae</taxon>
        <taxon>Streptophyta</taxon>
        <taxon>Embryophyta</taxon>
        <taxon>Tracheophyta</taxon>
        <taxon>Spermatophyta</taxon>
        <taxon>Magnoliopsida</taxon>
        <taxon>eudicotyledons</taxon>
        <taxon>Gunneridae</taxon>
        <taxon>Pentapetalae</taxon>
        <taxon>Caryophyllales</taxon>
        <taxon>Cactineae</taxon>
        <taxon>Cactaceae</taxon>
        <taxon>Cactoideae</taxon>
        <taxon>Echinocereeae</taxon>
        <taxon>Carnegiea</taxon>
    </lineage>
</organism>
<reference evidence="3" key="1">
    <citation type="submission" date="2022-04" db="EMBL/GenBank/DDBJ databases">
        <title>Carnegiea gigantea Genome sequencing and assembly v2.</title>
        <authorList>
            <person name="Copetti D."/>
            <person name="Sanderson M.J."/>
            <person name="Burquez A."/>
            <person name="Wojciechowski M.F."/>
        </authorList>
    </citation>
    <scope>NUCLEOTIDE SEQUENCE</scope>
    <source>
        <strain evidence="3">SGP5-SGP5p</strain>
        <tissue evidence="3">Aerial part</tissue>
    </source>
</reference>
<evidence type="ECO:0000259" key="2">
    <source>
        <dbReference type="Pfam" id="PF10536"/>
    </source>
</evidence>
<evidence type="ECO:0000256" key="1">
    <source>
        <dbReference type="SAM" id="Phobius"/>
    </source>
</evidence>
<feature type="transmembrane region" description="Helical" evidence="1">
    <location>
        <begin position="48"/>
        <end position="71"/>
    </location>
</feature>
<gene>
    <name evidence="3" type="ORF">Cgig2_002648</name>
</gene>
<keyword evidence="1" id="KW-0472">Membrane</keyword>
<keyword evidence="1" id="KW-1133">Transmembrane helix</keyword>
<keyword evidence="4" id="KW-1185">Reference proteome</keyword>
<feature type="domain" description="Aminotransferase-like plant mobile" evidence="2">
    <location>
        <begin position="17"/>
        <end position="149"/>
    </location>
</feature>
<protein>
    <recommendedName>
        <fullName evidence="2">Aminotransferase-like plant mobile domain-containing protein</fullName>
    </recommendedName>
</protein>
<dbReference type="InterPro" id="IPR019557">
    <property type="entry name" value="AminoTfrase-like_pln_mobile"/>
</dbReference>
<dbReference type="AlphaFoldDB" id="A0A9Q1GK99"/>
<dbReference type="Pfam" id="PF10536">
    <property type="entry name" value="PMD"/>
    <property type="match status" value="1"/>
</dbReference>
<dbReference type="EMBL" id="JAKOGI010002378">
    <property type="protein sequence ID" value="KAJ8422140.1"/>
    <property type="molecule type" value="Genomic_DNA"/>
</dbReference>
<proteinExistence type="predicted"/>